<name>A0ACC2R6L7_9NEOP</name>
<comment type="caution">
    <text evidence="1">The sequence shown here is derived from an EMBL/GenBank/DDBJ whole genome shotgun (WGS) entry which is preliminary data.</text>
</comment>
<accession>A0ACC2R6L7</accession>
<keyword evidence="2" id="KW-1185">Reference proteome</keyword>
<organism evidence="1 2">
    <name type="scientific">Mythimna loreyi</name>
    <dbReference type="NCBI Taxonomy" id="667449"/>
    <lineage>
        <taxon>Eukaryota</taxon>
        <taxon>Metazoa</taxon>
        <taxon>Ecdysozoa</taxon>
        <taxon>Arthropoda</taxon>
        <taxon>Hexapoda</taxon>
        <taxon>Insecta</taxon>
        <taxon>Pterygota</taxon>
        <taxon>Neoptera</taxon>
        <taxon>Endopterygota</taxon>
        <taxon>Lepidoptera</taxon>
        <taxon>Glossata</taxon>
        <taxon>Ditrysia</taxon>
        <taxon>Noctuoidea</taxon>
        <taxon>Noctuidae</taxon>
        <taxon>Noctuinae</taxon>
        <taxon>Hadenini</taxon>
        <taxon>Mythimna</taxon>
    </lineage>
</organism>
<evidence type="ECO:0000313" key="1">
    <source>
        <dbReference type="EMBL" id="KAJ8734909.1"/>
    </source>
</evidence>
<dbReference type="Proteomes" id="UP001231649">
    <property type="component" value="Chromosome 5"/>
</dbReference>
<sequence length="995" mass="114650">MSQGAKPPPYMAQLLDALGWNQGTRIPLADSANIELETLLIDRQTELQRLKEALTLQKQKRDDLNNYKSHVLTEYQENTRLLFAHKQQMEQEVKLRQLSINEADSLDRDVIDTNKQCRDIQTRIDRFQKLISNNLKKADSMKAEVCGERGALAEWRAALERYACDITAIEQFTKQDLSKAKALETKRQKLKLEHDRMHERLVQLVSNLSAEERACDRISVQVVQGMEERKQIMNMWTAAVENLRQRDTDIRHVREDYAVLEKESNNLAEQVREQQAFCEQQRGNNNDASQENMALANRLSQIRMAYQQLLDNNVTLDSESQSLQRELSNMRSILEKLHSENRSIMDEQFRRDKALRALESKIKEYKEKLADSLDKSKSSEKRAKELEDILNDEERYANQITTNQQRAMHCSFTEQQKLLALQNEEKLFHMQLKASKAVCSKLEYKQKCIQKLAQSQKESLYIICYQVETIGARVAHMEGAQSEREFSAELAEKEERMKAVCARHAARVSLLERHSAKLHDDMRRLAREVEARTAEHVRLQSRLKTAMLNVQGGEKELTASRQQWRRMRVEEALMRLRVAHATRAVNRLDDAAFGLDEQRLQIDAAMNERLVEINTRREMFAVQKRALFEDCGKLRSEIREREQRIEQLIKRYEIFIDSLGKDDSGQQLTVTFFKIKFAAERAELRERGAALDADIGRRERDVSALEATLRVVHAAHQHFIHNISPLSENSPEIEELNGLRSQFYELRAELQALQAKIARLEDYNRDADARLMLITDKNKQLDARKNETEQELETSRERMERQQVHLQHARDIVMTNAKRAQKLVEGADEWRLFQVALWTRDFSEAAHAAVAALCAAAVSSPEIATRLAALVATADIRRHVPKHMRRLHVLLQKIVTDAEIDFKKEAVVEVEESIFSPSVSSSGSGVSVASGYTKRLVGFRRSVAPKVQEETLIDDIREQAQRSTVSLRVVTLGLESEGGLMMPCKTDPRKSSVLK</sequence>
<proteinExistence type="predicted"/>
<gene>
    <name evidence="1" type="ORF">PYW08_014159</name>
</gene>
<reference evidence="1" key="1">
    <citation type="submission" date="2023-03" db="EMBL/GenBank/DDBJ databases">
        <title>Chromosome-level genomes of two armyworms, Mythimna separata and Mythimna loreyi, provide insights into the biosynthesis and reception of sex pheromones.</title>
        <authorList>
            <person name="Zhao H."/>
        </authorList>
    </citation>
    <scope>NUCLEOTIDE SEQUENCE</scope>
    <source>
        <strain evidence="1">BeijingLab</strain>
    </source>
</reference>
<evidence type="ECO:0000313" key="2">
    <source>
        <dbReference type="Proteomes" id="UP001231649"/>
    </source>
</evidence>
<protein>
    <submittedName>
        <fullName evidence="1">Uncharacterized protein</fullName>
    </submittedName>
</protein>
<dbReference type="EMBL" id="CM056781">
    <property type="protein sequence ID" value="KAJ8734909.1"/>
    <property type="molecule type" value="Genomic_DNA"/>
</dbReference>